<dbReference type="PANTHER" id="PTHR30204">
    <property type="entry name" value="REDOX-CYCLING DRUG-SENSING TRANSCRIPTIONAL ACTIVATOR SOXR"/>
    <property type="match status" value="1"/>
</dbReference>
<comment type="caution">
    <text evidence="5">The sequence shown here is derived from an EMBL/GenBank/DDBJ whole genome shotgun (WGS) entry which is preliminary data.</text>
</comment>
<dbReference type="Proteomes" id="UP001604267">
    <property type="component" value="Unassembled WGS sequence"/>
</dbReference>
<keyword evidence="6" id="KW-1185">Reference proteome</keyword>
<name>A0ABW7BHW8_9ACTN</name>
<dbReference type="PANTHER" id="PTHR30204:SF94">
    <property type="entry name" value="HEAVY METAL-DEPENDENT TRANSCRIPTIONAL REGULATOR HI_0293-RELATED"/>
    <property type="match status" value="1"/>
</dbReference>
<dbReference type="EMBL" id="JBICYV010000021">
    <property type="protein sequence ID" value="MFG3015653.1"/>
    <property type="molecule type" value="Genomic_DNA"/>
</dbReference>
<dbReference type="Gene3D" id="1.10.1660.10">
    <property type="match status" value="1"/>
</dbReference>
<keyword evidence="2 5" id="KW-0238">DNA-binding</keyword>
<dbReference type="Pfam" id="PF09278">
    <property type="entry name" value="MerR-DNA-bind"/>
    <property type="match status" value="1"/>
</dbReference>
<dbReference type="GO" id="GO:0003677">
    <property type="term" value="F:DNA binding"/>
    <property type="evidence" value="ECO:0007669"/>
    <property type="project" value="UniProtKB-KW"/>
</dbReference>
<dbReference type="InterPro" id="IPR015358">
    <property type="entry name" value="Tscrpt_reg_MerR_DNA-bd"/>
</dbReference>
<dbReference type="RefSeq" id="WP_392823580.1">
    <property type="nucleotide sequence ID" value="NZ_JBICYV010000021.1"/>
</dbReference>
<reference evidence="5 6" key="1">
    <citation type="submission" date="2024-10" db="EMBL/GenBank/DDBJ databases">
        <title>The Natural Products Discovery Center: Release of the First 8490 Sequenced Strains for Exploring Actinobacteria Biosynthetic Diversity.</title>
        <authorList>
            <person name="Kalkreuter E."/>
            <person name="Kautsar S.A."/>
            <person name="Yang D."/>
            <person name="Bader C.D."/>
            <person name="Teijaro C.N."/>
            <person name="Fluegel L."/>
            <person name="Davis C.M."/>
            <person name="Simpson J.R."/>
            <person name="Lauterbach L."/>
            <person name="Steele A.D."/>
            <person name="Gui C."/>
            <person name="Meng S."/>
            <person name="Li G."/>
            <person name="Viehrig K."/>
            <person name="Ye F."/>
            <person name="Su P."/>
            <person name="Kiefer A.F."/>
            <person name="Nichols A."/>
            <person name="Cepeda A.J."/>
            <person name="Yan W."/>
            <person name="Fan B."/>
            <person name="Jiang Y."/>
            <person name="Adhikari A."/>
            <person name="Zheng C.-J."/>
            <person name="Schuster L."/>
            <person name="Cowan T.M."/>
            <person name="Smanski M.J."/>
            <person name="Chevrette M.G."/>
            <person name="De Carvalho L.P.S."/>
            <person name="Shen B."/>
        </authorList>
    </citation>
    <scope>NUCLEOTIDE SEQUENCE [LARGE SCALE GENOMIC DNA]</scope>
    <source>
        <strain evidence="5 6">NPDC048320</strain>
    </source>
</reference>
<proteinExistence type="predicted"/>
<keyword evidence="3" id="KW-0804">Transcription</keyword>
<dbReference type="InterPro" id="IPR000551">
    <property type="entry name" value="MerR-type_HTH_dom"/>
</dbReference>
<protein>
    <submittedName>
        <fullName evidence="5">MerR family DNA-binding protein</fullName>
    </submittedName>
</protein>
<dbReference type="InterPro" id="IPR047057">
    <property type="entry name" value="MerR_fam"/>
</dbReference>
<dbReference type="InterPro" id="IPR009061">
    <property type="entry name" value="DNA-bd_dom_put_sf"/>
</dbReference>
<dbReference type="SUPFAM" id="SSF46955">
    <property type="entry name" value="Putative DNA-binding domain"/>
    <property type="match status" value="1"/>
</dbReference>
<evidence type="ECO:0000313" key="5">
    <source>
        <dbReference type="EMBL" id="MFG3015653.1"/>
    </source>
</evidence>
<evidence type="ECO:0000256" key="2">
    <source>
        <dbReference type="ARBA" id="ARBA00023125"/>
    </source>
</evidence>
<organism evidence="5 6">
    <name type="scientific">Streptomyces cinerochromogenes</name>
    <dbReference type="NCBI Taxonomy" id="66422"/>
    <lineage>
        <taxon>Bacteria</taxon>
        <taxon>Bacillati</taxon>
        <taxon>Actinomycetota</taxon>
        <taxon>Actinomycetes</taxon>
        <taxon>Kitasatosporales</taxon>
        <taxon>Streptomycetaceae</taxon>
        <taxon>Streptomyces</taxon>
    </lineage>
</organism>
<feature type="domain" description="HTH merR-type" evidence="4">
    <location>
        <begin position="1"/>
        <end position="47"/>
    </location>
</feature>
<sequence length="123" mass="13213">MGPLPAPPRTPGGYRDYPEQTKARLGFIRDAQGAGLSLSEIRSVLTLRDGGQTPCAHVTVLIDQHLTDIERRLAELTATREALRGLARRAAATDPAAGTADDICNFLPPTNTRAMLVDSPPLR</sequence>
<evidence type="ECO:0000256" key="1">
    <source>
        <dbReference type="ARBA" id="ARBA00023015"/>
    </source>
</evidence>
<evidence type="ECO:0000259" key="4">
    <source>
        <dbReference type="PROSITE" id="PS50937"/>
    </source>
</evidence>
<evidence type="ECO:0000313" key="6">
    <source>
        <dbReference type="Proteomes" id="UP001604267"/>
    </source>
</evidence>
<accession>A0ABW7BHW8</accession>
<evidence type="ECO:0000256" key="3">
    <source>
        <dbReference type="ARBA" id="ARBA00023163"/>
    </source>
</evidence>
<dbReference type="PROSITE" id="PS50937">
    <property type="entry name" value="HTH_MERR_2"/>
    <property type="match status" value="1"/>
</dbReference>
<keyword evidence="1" id="KW-0805">Transcription regulation</keyword>
<gene>
    <name evidence="5" type="ORF">ACGFZB_35470</name>
</gene>